<dbReference type="OrthoDB" id="8606883at2"/>
<accession>A0A0F3IE08</accession>
<dbReference type="Pfam" id="PF04102">
    <property type="entry name" value="SlyX"/>
    <property type="match status" value="1"/>
</dbReference>
<reference evidence="2 3" key="2">
    <citation type="journal article" date="2016" name="Microb. Ecol.">
        <title>Genome Characteristics of a Novel Type I Methanotroph (Sn10-6) Isolated from a Flooded Indian Rice Field.</title>
        <authorList>
            <person name="Rahalkar M.C."/>
            <person name="Pandit P.S."/>
            <person name="Dhakephalkar P.K."/>
            <person name="Pore S."/>
            <person name="Arora P."/>
            <person name="Kapse N."/>
        </authorList>
    </citation>
    <scope>NUCLEOTIDE SEQUENCE [LARGE SCALE GENOMIC DNA]</scope>
    <source>
        <strain evidence="2 3">Sn10-6</strain>
    </source>
</reference>
<evidence type="ECO:0000256" key="1">
    <source>
        <dbReference type="SAM" id="Coils"/>
    </source>
</evidence>
<dbReference type="InterPro" id="IPR007236">
    <property type="entry name" value="SlyX"/>
</dbReference>
<dbReference type="EMBL" id="LAJX01000322">
    <property type="protein sequence ID" value="KJV05040.1"/>
    <property type="molecule type" value="Genomic_DNA"/>
</dbReference>
<reference evidence="3" key="1">
    <citation type="submission" date="2015-03" db="EMBL/GenBank/DDBJ databases">
        <title>Draft genome sequence of a novel methanotroph (Sn10-6) isolated from flooded ricefield rhizosphere in India.</title>
        <authorList>
            <person name="Pandit P.S."/>
            <person name="Pore S.D."/>
            <person name="Arora P."/>
            <person name="Kapse N.G."/>
            <person name="Dhakephalkar P.K."/>
            <person name="Rahalkar M.C."/>
        </authorList>
    </citation>
    <scope>NUCLEOTIDE SEQUENCE [LARGE SCALE GENOMIC DNA]</scope>
    <source>
        <strain evidence="3">Sn10-6</strain>
    </source>
</reference>
<keyword evidence="1" id="KW-0175">Coiled coil</keyword>
<evidence type="ECO:0000313" key="3">
    <source>
        <dbReference type="Proteomes" id="UP000033684"/>
    </source>
</evidence>
<dbReference type="PANTHER" id="PTHR36508">
    <property type="entry name" value="PROTEIN SLYX"/>
    <property type="match status" value="1"/>
</dbReference>
<protein>
    <submittedName>
        <fullName evidence="2">SlyX family protein</fullName>
    </submittedName>
</protein>
<dbReference type="PANTHER" id="PTHR36508:SF1">
    <property type="entry name" value="PROTEIN SLYX"/>
    <property type="match status" value="1"/>
</dbReference>
<evidence type="ECO:0000313" key="2">
    <source>
        <dbReference type="EMBL" id="KJV05040.1"/>
    </source>
</evidence>
<keyword evidence="3" id="KW-1185">Reference proteome</keyword>
<organism evidence="2 3">
    <name type="scientific">Methylocucumis oryzae</name>
    <dbReference type="NCBI Taxonomy" id="1632867"/>
    <lineage>
        <taxon>Bacteria</taxon>
        <taxon>Pseudomonadati</taxon>
        <taxon>Pseudomonadota</taxon>
        <taxon>Gammaproteobacteria</taxon>
        <taxon>Methylococcales</taxon>
        <taxon>Methylococcaceae</taxon>
        <taxon>Methylocucumis</taxon>
    </lineage>
</organism>
<dbReference type="AlphaFoldDB" id="A0A0F3IE08"/>
<name>A0A0F3IE08_9GAMM</name>
<comment type="caution">
    <text evidence="2">The sequence shown here is derived from an EMBL/GenBank/DDBJ whole genome shotgun (WGS) entry which is preliminary data.</text>
</comment>
<dbReference type="Proteomes" id="UP000033684">
    <property type="component" value="Unassembled WGS sequence"/>
</dbReference>
<dbReference type="RefSeq" id="WP_045780746.1">
    <property type="nucleotide sequence ID" value="NZ_LAJX01000322.1"/>
</dbReference>
<sequence length="72" mass="8275">MLEQRIIELECKLAYQDDLVNALNQVVAKQQQQIDCLEKTCTLLNERLVSVMNAASLDLTIDKPVYEIPPHY</sequence>
<feature type="coiled-coil region" evidence="1">
    <location>
        <begin position="20"/>
        <end position="47"/>
    </location>
</feature>
<dbReference type="Gene3D" id="1.20.5.300">
    <property type="match status" value="1"/>
</dbReference>
<proteinExistence type="predicted"/>
<gene>
    <name evidence="2" type="ORF">VZ94_21040</name>
</gene>